<dbReference type="KEGG" id="amij:EQM06_04740"/>
<name>A0A410PUI6_9FIRM</name>
<sequence length="260" mass="30306">MNRIFVREQEEEEYRTVKSRCKIGVMGMGNGVGTSFLATAMAKELAKERKRYVTYLEINRNENKTFLYDSLGMDKRFAGRTFVDFYDETTKGKSIAGMVNLDERINWALCVPDQKAAIPKKSLEPIELCRMINNITGDHILCDITWCNGLEQILKEMDVLIFVMDPMPSKLIKEYENLCFMKRCQLSGQKIIWVVNKYNGGVNKREFYDFVRVKQFIKVPFILPEEMYLAEYNCRIPYSLKSVNAVLNQPIRQILDRCPI</sequence>
<keyword evidence="2" id="KW-1185">Reference proteome</keyword>
<dbReference type="Gene3D" id="3.40.50.300">
    <property type="entry name" value="P-loop containing nucleotide triphosphate hydrolases"/>
    <property type="match status" value="1"/>
</dbReference>
<organism evidence="1 2">
    <name type="scientific">Aminipila luticellarii</name>
    <dbReference type="NCBI Taxonomy" id="2507160"/>
    <lineage>
        <taxon>Bacteria</taxon>
        <taxon>Bacillati</taxon>
        <taxon>Bacillota</taxon>
        <taxon>Clostridia</taxon>
        <taxon>Peptostreptococcales</taxon>
        <taxon>Anaerovoracaceae</taxon>
        <taxon>Aminipila</taxon>
    </lineage>
</organism>
<dbReference type="InterPro" id="IPR027417">
    <property type="entry name" value="P-loop_NTPase"/>
</dbReference>
<accession>A0A410PUI6</accession>
<evidence type="ECO:0008006" key="3">
    <source>
        <dbReference type="Google" id="ProtNLM"/>
    </source>
</evidence>
<dbReference type="Proteomes" id="UP000287601">
    <property type="component" value="Chromosome"/>
</dbReference>
<dbReference type="OrthoDB" id="2082061at2"/>
<reference evidence="1 2" key="1">
    <citation type="submission" date="2019-01" db="EMBL/GenBank/DDBJ databases">
        <title>Draft genomes of a novel of Aminipila strains.</title>
        <authorList>
            <person name="Ma S."/>
        </authorList>
    </citation>
    <scope>NUCLEOTIDE SEQUENCE [LARGE SCALE GENOMIC DNA]</scope>
    <source>
        <strain evidence="2">JN-39</strain>
    </source>
</reference>
<evidence type="ECO:0000313" key="1">
    <source>
        <dbReference type="EMBL" id="QAT42583.1"/>
    </source>
</evidence>
<dbReference type="RefSeq" id="WP_128745233.1">
    <property type="nucleotide sequence ID" value="NZ_CP035281.1"/>
</dbReference>
<dbReference type="AlphaFoldDB" id="A0A410PUI6"/>
<dbReference type="EMBL" id="CP035281">
    <property type="protein sequence ID" value="QAT42583.1"/>
    <property type="molecule type" value="Genomic_DNA"/>
</dbReference>
<protein>
    <recommendedName>
        <fullName evidence="3">CobQ/CobB/MinD/ParA nucleotide binding domain-containing protein</fullName>
    </recommendedName>
</protein>
<gene>
    <name evidence="1" type="ORF">EQM06_04740</name>
</gene>
<evidence type="ECO:0000313" key="2">
    <source>
        <dbReference type="Proteomes" id="UP000287601"/>
    </source>
</evidence>
<proteinExistence type="predicted"/>